<protein>
    <submittedName>
        <fullName evidence="2">Uncharacterized protein</fullName>
    </submittedName>
</protein>
<dbReference type="AlphaFoldDB" id="A0A2P2GIB4"/>
<reference evidence="2 3" key="1">
    <citation type="submission" date="2015-05" db="EMBL/GenBank/DDBJ databases">
        <title>Draft Genome assembly of Streptomyces showdoensis.</title>
        <authorList>
            <person name="Thapa K.K."/>
            <person name="Metsa-Ketela M."/>
        </authorList>
    </citation>
    <scope>NUCLEOTIDE SEQUENCE [LARGE SCALE GENOMIC DNA]</scope>
    <source>
        <strain evidence="2 3">ATCC 15227</strain>
    </source>
</reference>
<proteinExistence type="predicted"/>
<evidence type="ECO:0000313" key="2">
    <source>
        <dbReference type="EMBL" id="KKZ70535.1"/>
    </source>
</evidence>
<name>A0A2P2GIB4_STREW</name>
<organism evidence="2 3">
    <name type="scientific">Streptomyces showdoensis</name>
    <dbReference type="NCBI Taxonomy" id="68268"/>
    <lineage>
        <taxon>Bacteria</taxon>
        <taxon>Bacillati</taxon>
        <taxon>Actinomycetota</taxon>
        <taxon>Actinomycetes</taxon>
        <taxon>Kitasatosporales</taxon>
        <taxon>Streptomycetaceae</taxon>
        <taxon>Streptomyces</taxon>
    </lineage>
</organism>
<evidence type="ECO:0000256" key="1">
    <source>
        <dbReference type="SAM" id="MobiDB-lite"/>
    </source>
</evidence>
<feature type="region of interest" description="Disordered" evidence="1">
    <location>
        <begin position="1"/>
        <end position="25"/>
    </location>
</feature>
<feature type="compositionally biased region" description="Low complexity" evidence="1">
    <location>
        <begin position="72"/>
        <end position="88"/>
    </location>
</feature>
<feature type="compositionally biased region" description="Basic and acidic residues" evidence="1">
    <location>
        <begin position="10"/>
        <end position="25"/>
    </location>
</feature>
<dbReference type="Proteomes" id="UP000265325">
    <property type="component" value="Unassembled WGS sequence"/>
</dbReference>
<sequence>MAELSLVRGGVRDEQRAHGAGELRLARGSPRVALVHTNGQGVRPRKPGRGGVRTKGAGLPGAPPHTREARRAAPVSRSRAPAPASSPR</sequence>
<feature type="region of interest" description="Disordered" evidence="1">
    <location>
        <begin position="38"/>
        <end position="88"/>
    </location>
</feature>
<gene>
    <name evidence="2" type="ORF">VO63_28420</name>
</gene>
<evidence type="ECO:0000313" key="3">
    <source>
        <dbReference type="Proteomes" id="UP000265325"/>
    </source>
</evidence>
<keyword evidence="3" id="KW-1185">Reference proteome</keyword>
<accession>A0A2P2GIB4</accession>
<dbReference type="EMBL" id="LAQS01000056">
    <property type="protein sequence ID" value="KKZ70535.1"/>
    <property type="molecule type" value="Genomic_DNA"/>
</dbReference>
<comment type="caution">
    <text evidence="2">The sequence shown here is derived from an EMBL/GenBank/DDBJ whole genome shotgun (WGS) entry which is preliminary data.</text>
</comment>